<dbReference type="EMBL" id="CP129015">
    <property type="protein sequence ID" value="WLR44509.1"/>
    <property type="molecule type" value="Genomic_DNA"/>
</dbReference>
<geneLocation type="plasmid" evidence="1 2">
    <name>unnamed2</name>
</geneLocation>
<proteinExistence type="predicted"/>
<evidence type="ECO:0000313" key="1">
    <source>
        <dbReference type="EMBL" id="WLR44509.1"/>
    </source>
</evidence>
<dbReference type="RefSeq" id="WP_226540799.1">
    <property type="nucleotide sequence ID" value="NZ_CP129015.1"/>
</dbReference>
<keyword evidence="2" id="KW-1185">Reference proteome</keyword>
<organism evidence="1 2">
    <name type="scientific">Bacillus carboniphilus</name>
    <dbReference type="NCBI Taxonomy" id="86663"/>
    <lineage>
        <taxon>Bacteria</taxon>
        <taxon>Bacillati</taxon>
        <taxon>Bacillota</taxon>
        <taxon>Bacilli</taxon>
        <taxon>Bacillales</taxon>
        <taxon>Bacillaceae</taxon>
        <taxon>Bacillus</taxon>
    </lineage>
</organism>
<protein>
    <submittedName>
        <fullName evidence="1">Uncharacterized protein</fullName>
    </submittedName>
</protein>
<accession>A0ABY9JYP7</accession>
<keyword evidence="1" id="KW-0614">Plasmid</keyword>
<gene>
    <name evidence="1" type="ORF">LC087_19270</name>
</gene>
<name>A0ABY9JYP7_9BACI</name>
<dbReference type="Proteomes" id="UP001197974">
    <property type="component" value="Plasmid unnamed2"/>
</dbReference>
<reference evidence="1 2" key="1">
    <citation type="submission" date="2023-06" db="EMBL/GenBank/DDBJ databases">
        <title>Five Gram-positive bacteria isolated from mangrove sediments in Shenzhen, Guangdong, China.</title>
        <authorList>
            <person name="Yu S."/>
            <person name="Zheng W."/>
            <person name="Huang Y."/>
        </authorList>
    </citation>
    <scope>NUCLEOTIDE SEQUENCE [LARGE SCALE GENOMIC DNA]</scope>
    <source>
        <strain evidence="1 2">SaN35-3</strain>
        <plasmid evidence="1 2">unnamed2</plasmid>
    </source>
</reference>
<evidence type="ECO:0000313" key="2">
    <source>
        <dbReference type="Proteomes" id="UP001197974"/>
    </source>
</evidence>
<sequence>MRNKSVNTKAVMAIMDILDEYCTTHRDVQETIEEVKKIVWKSPWKEQVKK</sequence>